<evidence type="ECO:0000256" key="1">
    <source>
        <dbReference type="ARBA" id="ARBA00010491"/>
    </source>
</evidence>
<reference evidence="8" key="1">
    <citation type="journal article" date="2021" name="PeerJ">
        <title>Extensive microbial diversity within the chicken gut microbiome revealed by metagenomics and culture.</title>
        <authorList>
            <person name="Gilroy R."/>
            <person name="Ravi A."/>
            <person name="Getino M."/>
            <person name="Pursley I."/>
            <person name="Horton D.L."/>
            <person name="Alikhan N.F."/>
            <person name="Baker D."/>
            <person name="Gharbi K."/>
            <person name="Hall N."/>
            <person name="Watson M."/>
            <person name="Adriaenssens E.M."/>
            <person name="Foster-Nyarko E."/>
            <person name="Jarju S."/>
            <person name="Secka A."/>
            <person name="Antonio M."/>
            <person name="Oren A."/>
            <person name="Chaudhuri R.R."/>
            <person name="La Ragione R."/>
            <person name="Hildebrand F."/>
            <person name="Pallen M.J."/>
        </authorList>
    </citation>
    <scope>NUCLEOTIDE SEQUENCE</scope>
    <source>
        <strain evidence="8">ChiGjej6B6-14162</strain>
    </source>
</reference>
<evidence type="ECO:0000313" key="9">
    <source>
        <dbReference type="Proteomes" id="UP000886740"/>
    </source>
</evidence>
<feature type="chain" id="PRO_5039759130" description="Dipeptidyl-peptidase" evidence="7">
    <location>
        <begin position="20"/>
        <end position="717"/>
    </location>
</feature>
<comment type="similarity">
    <text evidence="1 7">Belongs to the peptidase S46 family.</text>
</comment>
<dbReference type="Gene3D" id="2.40.10.10">
    <property type="entry name" value="Trypsin-like serine proteases"/>
    <property type="match status" value="1"/>
</dbReference>
<keyword evidence="4 7" id="KW-0732">Signal</keyword>
<dbReference type="Pfam" id="PF10459">
    <property type="entry name" value="Peptidase_S46"/>
    <property type="match status" value="1"/>
</dbReference>
<keyword evidence="5 7" id="KW-0378">Hydrolase</keyword>
<dbReference type="InterPro" id="IPR043504">
    <property type="entry name" value="Peptidase_S1_PA_chymotrypsin"/>
</dbReference>
<proteinExistence type="inferred from homology"/>
<gene>
    <name evidence="8" type="ORF">H9977_08575</name>
</gene>
<evidence type="ECO:0000256" key="5">
    <source>
        <dbReference type="ARBA" id="ARBA00022801"/>
    </source>
</evidence>
<keyword evidence="2 7" id="KW-0031">Aminopeptidase</keyword>
<dbReference type="PANTHER" id="PTHR38469:SF1">
    <property type="entry name" value="PERIPLASMIC PEPTIDASE SUBFAMILY S1B"/>
    <property type="match status" value="1"/>
</dbReference>
<dbReference type="Proteomes" id="UP000886740">
    <property type="component" value="Unassembled WGS sequence"/>
</dbReference>
<protein>
    <recommendedName>
        <fullName evidence="7">Dipeptidyl-peptidase</fullName>
        <ecNumber evidence="7">3.4.14.-</ecNumber>
    </recommendedName>
</protein>
<keyword evidence="6 7" id="KW-0720">Serine protease</keyword>
<dbReference type="GO" id="GO:0008239">
    <property type="term" value="F:dipeptidyl-peptidase activity"/>
    <property type="evidence" value="ECO:0007669"/>
    <property type="project" value="UniProtKB-UniRule"/>
</dbReference>
<dbReference type="InterPro" id="IPR009003">
    <property type="entry name" value="Peptidase_S1_PA"/>
</dbReference>
<keyword evidence="3 7" id="KW-0645">Protease</keyword>
<dbReference type="GO" id="GO:0070009">
    <property type="term" value="F:serine-type aminopeptidase activity"/>
    <property type="evidence" value="ECO:0007669"/>
    <property type="project" value="UniProtKB-UniRule"/>
</dbReference>
<dbReference type="InterPro" id="IPR019500">
    <property type="entry name" value="Pep_S46"/>
</dbReference>
<reference evidence="8" key="2">
    <citation type="submission" date="2021-04" db="EMBL/GenBank/DDBJ databases">
        <authorList>
            <person name="Gilroy R."/>
        </authorList>
    </citation>
    <scope>NUCLEOTIDE SEQUENCE</scope>
    <source>
        <strain evidence="8">ChiGjej6B6-14162</strain>
    </source>
</reference>
<dbReference type="EC" id="3.4.14.-" evidence="7"/>
<dbReference type="PANTHER" id="PTHR38469">
    <property type="entry name" value="PERIPLASMIC PEPTIDASE SUBFAMILY S1B"/>
    <property type="match status" value="1"/>
</dbReference>
<evidence type="ECO:0000256" key="7">
    <source>
        <dbReference type="RuleBase" id="RU366067"/>
    </source>
</evidence>
<organism evidence="8 9">
    <name type="scientific">Candidatus Parabacteroides intestinipullorum</name>
    <dbReference type="NCBI Taxonomy" id="2838723"/>
    <lineage>
        <taxon>Bacteria</taxon>
        <taxon>Pseudomonadati</taxon>
        <taxon>Bacteroidota</taxon>
        <taxon>Bacteroidia</taxon>
        <taxon>Bacteroidales</taxon>
        <taxon>Tannerellaceae</taxon>
        <taxon>Parabacteroides</taxon>
    </lineage>
</organism>
<dbReference type="GO" id="GO:0043171">
    <property type="term" value="P:peptide catabolic process"/>
    <property type="evidence" value="ECO:0007669"/>
    <property type="project" value="UniProtKB-UniRule"/>
</dbReference>
<dbReference type="EMBL" id="DXEL01000058">
    <property type="protein sequence ID" value="HIX75068.1"/>
    <property type="molecule type" value="Genomic_DNA"/>
</dbReference>
<dbReference type="AlphaFoldDB" id="A0A9D1X8W8"/>
<evidence type="ECO:0000256" key="2">
    <source>
        <dbReference type="ARBA" id="ARBA00022438"/>
    </source>
</evidence>
<evidence type="ECO:0000256" key="6">
    <source>
        <dbReference type="ARBA" id="ARBA00022825"/>
    </source>
</evidence>
<name>A0A9D1X8W8_9BACT</name>
<comment type="caution">
    <text evidence="8">The sequence shown here is derived from an EMBL/GenBank/DDBJ whole genome shotgun (WGS) entry which is preliminary data.</text>
</comment>
<feature type="signal peptide" evidence="7">
    <location>
        <begin position="1"/>
        <end position="19"/>
    </location>
</feature>
<evidence type="ECO:0000313" key="8">
    <source>
        <dbReference type="EMBL" id="HIX75068.1"/>
    </source>
</evidence>
<dbReference type="SUPFAM" id="SSF50494">
    <property type="entry name" value="Trypsin-like serine proteases"/>
    <property type="match status" value="1"/>
</dbReference>
<sequence>MRRLILGIVSACLALPAFADEGMWLLPLLKQQKYMEMRQMGLQMAADDIYNPAGVSLKDAVVRFGGGCTGEVVSADGLVLTNHHCGYGYIQRHSSVEHDYLTDGFWAMSREEELPNPGLTVTFIEKIEDVTDYVMKALEKEKDQTLFSSSSYLNKLAVKRAGGERELKKHPGMAVEIRAFYDGNKYYMFTKKIYSDIRLVGAPPSSIGKFGADTDNWMWPRHTGDFSIFRIYADKNGEPAPYSKDNVPLRPKRWLKVSTDGVKADDYAMIIGFPGRTNKYYTSWEVAERRDIENTVRIHVRELRQEAMLEEMLKDDKVRIQYASKYAGSTNSYKSSIGSNWAINKRNFEQVKREEQEKLLAWAKQKGDPAYAEALAQLERIVKEREAFRFRSMMLSEALERSIEFSRVPTDTEALIKALNDKDEKKTAELMAELEKGYLRFANKDYAPAVDKKISKIILKDYLEQVKAGSRPAYLEVIDKDFGGNVDRFVDHLFETSIFGSNGNFNQFKANPSADRLANDPMILFAQSVKAEKKALNESLSGFNNAYDQARRVYMRGVLEMNGELNLSPDANSTMRITYGQVKGYSPRDCDFYGHQTTLDGVMEKEDPDNWEFVVPERLKALYEAKDFGRYALPDGRMPVAFCATTHTTGGNSGSPVMNAKGELIGINFDRNWEGVGGDIEYLPDYQRSIIVDIRYVLFVIDKYAGATSIINELLGE</sequence>
<comment type="function">
    <text evidence="7">Catalyzes the removal of dipeptides from the N-terminus of oligopeptides.</text>
</comment>
<dbReference type="GO" id="GO:0006508">
    <property type="term" value="P:proteolysis"/>
    <property type="evidence" value="ECO:0007669"/>
    <property type="project" value="UniProtKB-KW"/>
</dbReference>
<evidence type="ECO:0000256" key="3">
    <source>
        <dbReference type="ARBA" id="ARBA00022670"/>
    </source>
</evidence>
<accession>A0A9D1X8W8</accession>
<evidence type="ECO:0000256" key="4">
    <source>
        <dbReference type="ARBA" id="ARBA00022729"/>
    </source>
</evidence>